<evidence type="ECO:0000256" key="2">
    <source>
        <dbReference type="SAM" id="MobiDB-lite"/>
    </source>
</evidence>
<accession>A0ABP0E833</accession>
<keyword evidence="1" id="KW-0175">Coiled coil</keyword>
<protein>
    <recommendedName>
        <fullName evidence="3">Fibronectin type-III domain-containing protein</fullName>
    </recommendedName>
</protein>
<feature type="compositionally biased region" description="Basic and acidic residues" evidence="2">
    <location>
        <begin position="826"/>
        <end position="839"/>
    </location>
</feature>
<dbReference type="Gene3D" id="2.60.40.10">
    <property type="entry name" value="Immunoglobulins"/>
    <property type="match status" value="1"/>
</dbReference>
<reference evidence="4 5" key="1">
    <citation type="submission" date="2024-01" db="EMBL/GenBank/DDBJ databases">
        <authorList>
            <consortium name="Genoscope - CEA"/>
            <person name="William W."/>
        </authorList>
    </citation>
    <scope>NUCLEOTIDE SEQUENCE [LARGE SCALE GENOMIC DNA]</scope>
    <source>
        <strain evidence="4 5">29B2s-10</strain>
    </source>
</reference>
<keyword evidence="5" id="KW-1185">Reference proteome</keyword>
<name>A0ABP0E833_9ASCO</name>
<dbReference type="CDD" id="cd00063">
    <property type="entry name" value="FN3"/>
    <property type="match status" value="1"/>
</dbReference>
<feature type="domain" description="Fibronectin type-III" evidence="3">
    <location>
        <begin position="38"/>
        <end position="125"/>
    </location>
</feature>
<feature type="region of interest" description="Disordered" evidence="2">
    <location>
        <begin position="454"/>
        <end position="510"/>
    </location>
</feature>
<dbReference type="InterPro" id="IPR036116">
    <property type="entry name" value="FN3_sf"/>
</dbReference>
<organism evidence="4 5">
    <name type="scientific">[Candida] anglica</name>
    <dbReference type="NCBI Taxonomy" id="148631"/>
    <lineage>
        <taxon>Eukaryota</taxon>
        <taxon>Fungi</taxon>
        <taxon>Dikarya</taxon>
        <taxon>Ascomycota</taxon>
        <taxon>Saccharomycotina</taxon>
        <taxon>Pichiomycetes</taxon>
        <taxon>Debaryomycetaceae</taxon>
        <taxon>Kurtzmaniella</taxon>
    </lineage>
</organism>
<gene>
    <name evidence="4" type="ORF">CAAN4_B09846</name>
</gene>
<feature type="coiled-coil region" evidence="1">
    <location>
        <begin position="216"/>
        <end position="338"/>
    </location>
</feature>
<evidence type="ECO:0000313" key="5">
    <source>
        <dbReference type="Proteomes" id="UP001497600"/>
    </source>
</evidence>
<proteinExistence type="predicted"/>
<feature type="region of interest" description="Disordered" evidence="2">
    <location>
        <begin position="825"/>
        <end position="849"/>
    </location>
</feature>
<dbReference type="PROSITE" id="PS50853">
    <property type="entry name" value="FN3"/>
    <property type="match status" value="1"/>
</dbReference>
<dbReference type="SUPFAM" id="SSF49265">
    <property type="entry name" value="Fibronectin type III"/>
    <property type="match status" value="1"/>
</dbReference>
<dbReference type="InterPro" id="IPR003961">
    <property type="entry name" value="FN3_dom"/>
</dbReference>
<dbReference type="Proteomes" id="UP001497600">
    <property type="component" value="Chromosome B"/>
</dbReference>
<evidence type="ECO:0000256" key="1">
    <source>
        <dbReference type="SAM" id="Coils"/>
    </source>
</evidence>
<dbReference type="EMBL" id="OZ004254">
    <property type="protein sequence ID" value="CAK7897449.1"/>
    <property type="molecule type" value="Genomic_DNA"/>
</dbReference>
<sequence length="849" mass="95203">MWETLLTVIPSVIWILYRCYRLFQTPMDKLVENLDIEIPHSPSICIDAVTHQSVIIHWDIEVSDDEELVYIVFVNNREAATVNSTTCKLNNLQINKLYQIQVMAVNVTNNFRSKSAPVFIETLLTASDIEKEKIGFNDLPFLKHNEGKKDSDVDIFIKKPKMDTTLKITSAELTPQQVKAIESPNELNSYLITFQEELSKSLQEYETFQQSIGQEVEELSETLKIYRKEYDEESDMKIRLENSIKDIEKKKDNLTFTKSKLSNQLKQLQNSSDLHESKLETLTSKVNKLQEKRKTLELKEYEDKKGVDDRIEQIKLDIEKYKKLNDLLEHEIKVLATNKKRNDKLLSTVKPMIEMIGSESNFNRDGVLKPNSQAALAELFEYMPDWKQEILEELDKTRTNEVEWKLVFKTELRKYLSIKYNLDLIRSERDSSYQIQKMSEYQASLEFGGYANALPKPGHKSKQGNKSTYIRGGPNVNPGTPTNGGNGNGSIGQESTTPNGGWHNFYGQVYSNEPELDGGLEPLRSKSPLGFYENEFTASNMATTASTINRLGSPSPPPPQLQPDIDSVTLQESNSLQPSLLGDPYGYNYQPLQPTSSNNLWSTASPPPTNPNYVGLNSLGFGNNEQFLNNSTNGSNGSTTNAQSNVSGFGDLFQGSLNQSGSSLHVEHSLGSANPIRGNIFSQFKSLDLPQNSPPYISYTSPSPVPSGLDGFLMSPSPSTSGLVPNELVNGVNQGGIVGAQSPNISQHELIPAADSLSMSSSTEQYPQSISPQVSHLPLNHHNLWNAPYGHSRNISNHSQSQIWRNDASADASFGTTLSDYNSLVRRTERSQTQEREKNVSPYFEETYS</sequence>
<dbReference type="InterPro" id="IPR013783">
    <property type="entry name" value="Ig-like_fold"/>
</dbReference>
<evidence type="ECO:0000313" key="4">
    <source>
        <dbReference type="EMBL" id="CAK7897449.1"/>
    </source>
</evidence>
<feature type="compositionally biased region" description="Low complexity" evidence="2">
    <location>
        <begin position="472"/>
        <end position="481"/>
    </location>
</feature>
<evidence type="ECO:0000259" key="3">
    <source>
        <dbReference type="PROSITE" id="PS50853"/>
    </source>
</evidence>